<dbReference type="Proteomes" id="UP000035642">
    <property type="component" value="Unassembled WGS sequence"/>
</dbReference>
<reference evidence="2" key="2">
    <citation type="submission" date="2017-02" db="UniProtKB">
        <authorList>
            <consortium name="WormBaseParasite"/>
        </authorList>
    </citation>
    <scope>IDENTIFICATION</scope>
</reference>
<dbReference type="AlphaFoldDB" id="A0A0K0DQ55"/>
<organism evidence="1 2">
    <name type="scientific">Angiostrongylus cantonensis</name>
    <name type="common">Rat lungworm</name>
    <dbReference type="NCBI Taxonomy" id="6313"/>
    <lineage>
        <taxon>Eukaryota</taxon>
        <taxon>Metazoa</taxon>
        <taxon>Ecdysozoa</taxon>
        <taxon>Nematoda</taxon>
        <taxon>Chromadorea</taxon>
        <taxon>Rhabditida</taxon>
        <taxon>Rhabditina</taxon>
        <taxon>Rhabditomorpha</taxon>
        <taxon>Strongyloidea</taxon>
        <taxon>Metastrongylidae</taxon>
        <taxon>Angiostrongylus</taxon>
    </lineage>
</organism>
<keyword evidence="1" id="KW-1185">Reference proteome</keyword>
<evidence type="ECO:0000313" key="1">
    <source>
        <dbReference type="Proteomes" id="UP000035642"/>
    </source>
</evidence>
<accession>A0A0K0DQ55</accession>
<evidence type="ECO:0000313" key="2">
    <source>
        <dbReference type="WBParaSite" id="ACAC_0001389401-mRNA-1"/>
    </source>
</evidence>
<protein>
    <submittedName>
        <fullName evidence="2">Myosin motor domain-containing protein</fullName>
    </submittedName>
</protein>
<dbReference type="WBParaSite" id="ACAC_0001389401-mRNA-1">
    <property type="protein sequence ID" value="ACAC_0001389401-mRNA-1"/>
    <property type="gene ID" value="ACAC_0001389401"/>
</dbReference>
<name>A0A0K0DQ55_ANGCA</name>
<sequence length="87" mass="10024">LEAPLRRAPFHPSGVGKLVPDLSGRIAALARYIGRPPRVIVKARYAFNHLQRCLMKTWLKHTSLLLFAKRLRFCVKPLQNWSKGFPF</sequence>
<proteinExistence type="predicted"/>
<reference evidence="1" key="1">
    <citation type="submission" date="2012-09" db="EMBL/GenBank/DDBJ databases">
        <authorList>
            <person name="Martin A.A."/>
        </authorList>
    </citation>
    <scope>NUCLEOTIDE SEQUENCE</scope>
</reference>